<feature type="domain" description="N-acetyltransferase" evidence="3">
    <location>
        <begin position="2"/>
        <end position="153"/>
    </location>
</feature>
<dbReference type="AlphaFoldDB" id="A0A1M5WSV6"/>
<dbReference type="GeneID" id="89509612"/>
<evidence type="ECO:0000259" key="3">
    <source>
        <dbReference type="PROSITE" id="PS51186"/>
    </source>
</evidence>
<dbReference type="InterPro" id="IPR050832">
    <property type="entry name" value="Bact_Acetyltransf"/>
</dbReference>
<dbReference type="OrthoDB" id="67353at2"/>
<evidence type="ECO:0000313" key="5">
    <source>
        <dbReference type="Proteomes" id="UP000184278"/>
    </source>
</evidence>
<dbReference type="GO" id="GO:0016747">
    <property type="term" value="F:acyltransferase activity, transferring groups other than amino-acyl groups"/>
    <property type="evidence" value="ECO:0007669"/>
    <property type="project" value="InterPro"/>
</dbReference>
<organism evidence="4 5">
    <name type="scientific">Butyrivibrio fibrisolvens DSM 3071</name>
    <dbReference type="NCBI Taxonomy" id="1121131"/>
    <lineage>
        <taxon>Bacteria</taxon>
        <taxon>Bacillati</taxon>
        <taxon>Bacillota</taxon>
        <taxon>Clostridia</taxon>
        <taxon>Lachnospirales</taxon>
        <taxon>Lachnospiraceae</taxon>
        <taxon>Butyrivibrio</taxon>
    </lineage>
</organism>
<dbReference type="InterPro" id="IPR000182">
    <property type="entry name" value="GNAT_dom"/>
</dbReference>
<dbReference type="Gene3D" id="3.40.630.30">
    <property type="match status" value="1"/>
</dbReference>
<dbReference type="InterPro" id="IPR016181">
    <property type="entry name" value="Acyl_CoA_acyltransferase"/>
</dbReference>
<dbReference type="CDD" id="cd04301">
    <property type="entry name" value="NAT_SF"/>
    <property type="match status" value="1"/>
</dbReference>
<evidence type="ECO:0000256" key="1">
    <source>
        <dbReference type="ARBA" id="ARBA00022679"/>
    </source>
</evidence>
<keyword evidence="5" id="KW-1185">Reference proteome</keyword>
<sequence>MMIDYRWTDGRNEDFYKFYLKTEEYYSNIVGGLKNREAFVPYNISESISDVLIAYASDVAVGCAGLKAYSDSDVEIKRVWVDPEFRGNHISTYMMDALETKALERGFKRAILQTRPQMSEAVHLYTKHGYEQIENYPPYDELDGAICFAKWLG</sequence>
<dbReference type="PANTHER" id="PTHR43877:SF2">
    <property type="entry name" value="AMINOALKYLPHOSPHONATE N-ACETYLTRANSFERASE-RELATED"/>
    <property type="match status" value="1"/>
</dbReference>
<dbReference type="PANTHER" id="PTHR43877">
    <property type="entry name" value="AMINOALKYLPHOSPHONATE N-ACETYLTRANSFERASE-RELATED-RELATED"/>
    <property type="match status" value="1"/>
</dbReference>
<evidence type="ECO:0000313" key="4">
    <source>
        <dbReference type="EMBL" id="SHH90568.1"/>
    </source>
</evidence>
<name>A0A1M5WSV6_BUTFI</name>
<keyword evidence="2" id="KW-0012">Acyltransferase</keyword>
<protein>
    <submittedName>
        <fullName evidence="4">Acetyltransferase (GNAT) family protein</fullName>
    </submittedName>
</protein>
<dbReference type="RefSeq" id="WP_051164172.1">
    <property type="nucleotide sequence ID" value="NZ_FQXK01000008.1"/>
</dbReference>
<accession>A0A1M5WSV6</accession>
<dbReference type="SUPFAM" id="SSF55729">
    <property type="entry name" value="Acyl-CoA N-acyltransferases (Nat)"/>
    <property type="match status" value="1"/>
</dbReference>
<dbReference type="EMBL" id="FQXK01000008">
    <property type="protein sequence ID" value="SHH90568.1"/>
    <property type="molecule type" value="Genomic_DNA"/>
</dbReference>
<dbReference type="STRING" id="1121131.SAMN02745229_01152"/>
<dbReference type="Proteomes" id="UP000184278">
    <property type="component" value="Unassembled WGS sequence"/>
</dbReference>
<gene>
    <name evidence="4" type="ORF">SAMN02745229_01152</name>
</gene>
<dbReference type="Pfam" id="PF00583">
    <property type="entry name" value="Acetyltransf_1"/>
    <property type="match status" value="1"/>
</dbReference>
<reference evidence="5" key="1">
    <citation type="submission" date="2016-11" db="EMBL/GenBank/DDBJ databases">
        <authorList>
            <person name="Varghese N."/>
            <person name="Submissions S."/>
        </authorList>
    </citation>
    <scope>NUCLEOTIDE SEQUENCE [LARGE SCALE GENOMIC DNA]</scope>
    <source>
        <strain evidence="5">DSM 3071</strain>
    </source>
</reference>
<proteinExistence type="predicted"/>
<dbReference type="PROSITE" id="PS51186">
    <property type="entry name" value="GNAT"/>
    <property type="match status" value="1"/>
</dbReference>
<keyword evidence="1 4" id="KW-0808">Transferase</keyword>
<evidence type="ECO:0000256" key="2">
    <source>
        <dbReference type="ARBA" id="ARBA00023315"/>
    </source>
</evidence>